<evidence type="ECO:0000313" key="1">
    <source>
        <dbReference type="EMBL" id="TRY75004.1"/>
    </source>
</evidence>
<keyword evidence="2" id="KW-1185">Reference proteome</keyword>
<reference evidence="1 2" key="1">
    <citation type="journal article" date="2018" name="Nat. Ecol. Evol.">
        <title>Genomic signatures of mitonuclear coevolution across populations of Tigriopus californicus.</title>
        <authorList>
            <person name="Barreto F.S."/>
            <person name="Watson E.T."/>
            <person name="Lima T.G."/>
            <person name="Willett C.S."/>
            <person name="Edmands S."/>
            <person name="Li W."/>
            <person name="Burton R.S."/>
        </authorList>
    </citation>
    <scope>NUCLEOTIDE SEQUENCE [LARGE SCALE GENOMIC DNA]</scope>
    <source>
        <strain evidence="1 2">San Diego</strain>
    </source>
</reference>
<comment type="caution">
    <text evidence="1">The sequence shown here is derived from an EMBL/GenBank/DDBJ whole genome shotgun (WGS) entry which is preliminary data.</text>
</comment>
<sequence length="207" mass="23130">MEAANGIDVRIAKVLEALELKILVAIDSIEKDITIANRDRVILGLSNFLGMVFGVFNGASGNPNLGELTLAEQIQVTAQLMYGYGYWGPFLLEFEPARLDCDRSDLEEALSEFAFLTDMAHNFGYLNDYAGTRPKEQLPDTSDPVVLQYYTVELNHAIKRNLYCIIKRAGSNQDALEVTTFVDLYTMLITERLTMTDVALQESANFV</sequence>
<name>A0A553PBE3_TIGCA</name>
<proteinExistence type="predicted"/>
<gene>
    <name evidence="1" type="ORF">TCAL_04943</name>
</gene>
<dbReference type="AlphaFoldDB" id="A0A553PBE3"/>
<dbReference type="Proteomes" id="UP000318571">
    <property type="component" value="Chromosome 2"/>
</dbReference>
<protein>
    <submittedName>
        <fullName evidence="1">Uncharacterized protein</fullName>
    </submittedName>
</protein>
<dbReference type="EMBL" id="VCGU01000005">
    <property type="protein sequence ID" value="TRY75004.1"/>
    <property type="molecule type" value="Genomic_DNA"/>
</dbReference>
<organism evidence="1 2">
    <name type="scientific">Tigriopus californicus</name>
    <name type="common">Marine copepod</name>
    <dbReference type="NCBI Taxonomy" id="6832"/>
    <lineage>
        <taxon>Eukaryota</taxon>
        <taxon>Metazoa</taxon>
        <taxon>Ecdysozoa</taxon>
        <taxon>Arthropoda</taxon>
        <taxon>Crustacea</taxon>
        <taxon>Multicrustacea</taxon>
        <taxon>Hexanauplia</taxon>
        <taxon>Copepoda</taxon>
        <taxon>Harpacticoida</taxon>
        <taxon>Harpacticidae</taxon>
        <taxon>Tigriopus</taxon>
    </lineage>
</organism>
<accession>A0A553PBE3</accession>
<evidence type="ECO:0000313" key="2">
    <source>
        <dbReference type="Proteomes" id="UP000318571"/>
    </source>
</evidence>